<evidence type="ECO:0000256" key="1">
    <source>
        <dbReference type="SAM" id="MobiDB-lite"/>
    </source>
</evidence>
<dbReference type="OrthoDB" id="8240318at2"/>
<keyword evidence="2" id="KW-0732">Signal</keyword>
<protein>
    <submittedName>
        <fullName evidence="3">Uncharacterized protein</fullName>
    </submittedName>
</protein>
<feature type="signal peptide" evidence="2">
    <location>
        <begin position="1"/>
        <end position="32"/>
    </location>
</feature>
<proteinExistence type="predicted"/>
<gene>
    <name evidence="3" type="ORF">SAMN05443248_1742</name>
</gene>
<evidence type="ECO:0000313" key="3">
    <source>
        <dbReference type="EMBL" id="SHG49689.1"/>
    </source>
</evidence>
<feature type="chain" id="PRO_5013064682" evidence="2">
    <location>
        <begin position="33"/>
        <end position="91"/>
    </location>
</feature>
<feature type="compositionally biased region" description="Polar residues" evidence="1">
    <location>
        <begin position="33"/>
        <end position="45"/>
    </location>
</feature>
<accession>A0A1M5KB51</accession>
<feature type="region of interest" description="Disordered" evidence="1">
    <location>
        <begin position="33"/>
        <end position="58"/>
    </location>
</feature>
<dbReference type="AlphaFoldDB" id="A0A1M5KB51"/>
<evidence type="ECO:0000313" key="4">
    <source>
        <dbReference type="Proteomes" id="UP000189796"/>
    </source>
</evidence>
<reference evidence="3 4" key="1">
    <citation type="submission" date="2016-11" db="EMBL/GenBank/DDBJ databases">
        <authorList>
            <person name="Jaros S."/>
            <person name="Januszkiewicz K."/>
            <person name="Wedrychowicz H."/>
        </authorList>
    </citation>
    <scope>NUCLEOTIDE SEQUENCE [LARGE SCALE GENOMIC DNA]</scope>
    <source>
        <strain evidence="3 4">GAS138</strain>
    </source>
</reference>
<sequence>MSSISILKRSTRFVAAVVASGVLFGLLSPATASDQNSPAVLTSHSPWLAPTGHRQPARADVPQNEVLSAWEREQEVLDAQLDRVLLICRGC</sequence>
<name>A0A1M5KB51_9BRAD</name>
<organism evidence="3 4">
    <name type="scientific">Bradyrhizobium erythrophlei</name>
    <dbReference type="NCBI Taxonomy" id="1437360"/>
    <lineage>
        <taxon>Bacteria</taxon>
        <taxon>Pseudomonadati</taxon>
        <taxon>Pseudomonadota</taxon>
        <taxon>Alphaproteobacteria</taxon>
        <taxon>Hyphomicrobiales</taxon>
        <taxon>Nitrobacteraceae</taxon>
        <taxon>Bradyrhizobium</taxon>
    </lineage>
</organism>
<dbReference type="RefSeq" id="WP_079600874.1">
    <property type="nucleotide sequence ID" value="NZ_LT670817.1"/>
</dbReference>
<evidence type="ECO:0000256" key="2">
    <source>
        <dbReference type="SAM" id="SignalP"/>
    </source>
</evidence>
<dbReference type="EMBL" id="LT670817">
    <property type="protein sequence ID" value="SHG49689.1"/>
    <property type="molecule type" value="Genomic_DNA"/>
</dbReference>
<dbReference type="Proteomes" id="UP000189796">
    <property type="component" value="Chromosome I"/>
</dbReference>